<dbReference type="EMBL" id="CYXT01000002">
    <property type="protein sequence ID" value="CUM75944.1"/>
    <property type="molecule type" value="Genomic_DNA"/>
</dbReference>
<evidence type="ECO:0000256" key="1">
    <source>
        <dbReference type="SAM" id="MobiDB-lite"/>
    </source>
</evidence>
<feature type="region of interest" description="Disordered" evidence="1">
    <location>
        <begin position="137"/>
        <end position="160"/>
    </location>
</feature>
<accession>A0A173RD69</accession>
<sequence length="160" mass="17635">MNYVALKPVKFCGRQYKVGEIVPEGVVDERRSLFLKKSGHIAEAASVNGANTENLSVNPNTLSIPLLQSKHELVMNAQKLSQFFATIQKTMDEAKIEIATMTEEDVPVLELLHEIDSRKGIKAAVETRLADLSTDIDISQAIEETEEPAEQPEGGEENDV</sequence>
<gene>
    <name evidence="2" type="ORF">ERS852425_00420</name>
</gene>
<dbReference type="Proteomes" id="UP000095598">
    <property type="component" value="Unassembled WGS sequence"/>
</dbReference>
<protein>
    <submittedName>
        <fullName evidence="2">Uncharacterized protein</fullName>
    </submittedName>
</protein>
<proteinExistence type="predicted"/>
<dbReference type="RefSeq" id="WP_055257717.1">
    <property type="nucleotide sequence ID" value="NZ_CYXT01000002.1"/>
</dbReference>
<feature type="compositionally biased region" description="Acidic residues" evidence="1">
    <location>
        <begin position="143"/>
        <end position="160"/>
    </location>
</feature>
<reference evidence="2 3" key="1">
    <citation type="submission" date="2015-09" db="EMBL/GenBank/DDBJ databases">
        <authorList>
            <consortium name="Pathogen Informatics"/>
        </authorList>
    </citation>
    <scope>NUCLEOTIDE SEQUENCE [LARGE SCALE GENOMIC DNA]</scope>
    <source>
        <strain evidence="2 3">2789STDY5608868</strain>
    </source>
</reference>
<evidence type="ECO:0000313" key="2">
    <source>
        <dbReference type="EMBL" id="CUM75944.1"/>
    </source>
</evidence>
<organism evidence="2 3">
    <name type="scientific">Anaerostipes hadrus</name>
    <dbReference type="NCBI Taxonomy" id="649756"/>
    <lineage>
        <taxon>Bacteria</taxon>
        <taxon>Bacillati</taxon>
        <taxon>Bacillota</taxon>
        <taxon>Clostridia</taxon>
        <taxon>Lachnospirales</taxon>
        <taxon>Lachnospiraceae</taxon>
        <taxon>Anaerostipes</taxon>
    </lineage>
</organism>
<evidence type="ECO:0000313" key="3">
    <source>
        <dbReference type="Proteomes" id="UP000095598"/>
    </source>
</evidence>
<dbReference type="AlphaFoldDB" id="A0A173RD69"/>
<name>A0A173RD69_ANAHA</name>